<reference evidence="3 4" key="1">
    <citation type="submission" date="2019-03" db="EMBL/GenBank/DDBJ databases">
        <title>An improved genome assembly of the fluke Schistosoma japonicum.</title>
        <authorList>
            <person name="Hu W."/>
            <person name="Luo F."/>
            <person name="Yin M."/>
            <person name="Mo X."/>
            <person name="Sun C."/>
            <person name="Wu Q."/>
            <person name="Zhu B."/>
            <person name="Xiang M."/>
            <person name="Wang J."/>
            <person name="Wang Y."/>
            <person name="Zhang T."/>
            <person name="Xu B."/>
            <person name="Zheng H."/>
            <person name="Feng Z."/>
        </authorList>
    </citation>
    <scope>NUCLEOTIDE SEQUENCE [LARGE SCALE GENOMIC DNA]</scope>
    <source>
        <strain evidence="3">HuSjv2</strain>
        <tissue evidence="3">Worms</tissue>
    </source>
</reference>
<name>A0A4Z2CVV3_SCHJA</name>
<feature type="domain" description="Translin-associated factor X-interacting protein 1 N-terminal" evidence="2">
    <location>
        <begin position="58"/>
        <end position="136"/>
    </location>
</feature>
<gene>
    <name evidence="3" type="ORF">EWB00_007134</name>
</gene>
<keyword evidence="1" id="KW-0175">Coiled coil</keyword>
<keyword evidence="4" id="KW-1185">Reference proteome</keyword>
<dbReference type="Proteomes" id="UP000311919">
    <property type="component" value="Unassembled WGS sequence"/>
</dbReference>
<dbReference type="AlphaFoldDB" id="A0A4Z2CVV3"/>
<dbReference type="OrthoDB" id="261426at2759"/>
<accession>A0A4Z2CVV3</accession>
<dbReference type="EMBL" id="SKCS01000410">
    <property type="protein sequence ID" value="TNN08381.1"/>
    <property type="molecule type" value="Genomic_DNA"/>
</dbReference>
<protein>
    <submittedName>
        <fullName evidence="3">Translin-associated factor X-interacting protein</fullName>
    </submittedName>
</protein>
<sequence>MNDKEVDLKKWPAHALGRSCAKSNACVVNGRIVSLTEVETKLRNVVPKPKFLNALETKICNDLKNIQSDDRDLRFQTFKEAFQAFIHELKTYKPLLSRIYKEYEDYTNFYKAEAQKLRPVKEYLWTISQECDERSCNKPSSTYCLSSSTLKVIRSRHRTWDI</sequence>
<evidence type="ECO:0000259" key="2">
    <source>
        <dbReference type="Pfam" id="PF15739"/>
    </source>
</evidence>
<evidence type="ECO:0000256" key="1">
    <source>
        <dbReference type="ARBA" id="ARBA00023054"/>
    </source>
</evidence>
<comment type="caution">
    <text evidence="3">The sequence shown here is derived from an EMBL/GenBank/DDBJ whole genome shotgun (WGS) entry which is preliminary data.</text>
</comment>
<organism evidence="3 4">
    <name type="scientific">Schistosoma japonicum</name>
    <name type="common">Blood fluke</name>
    <dbReference type="NCBI Taxonomy" id="6182"/>
    <lineage>
        <taxon>Eukaryota</taxon>
        <taxon>Metazoa</taxon>
        <taxon>Spiralia</taxon>
        <taxon>Lophotrochozoa</taxon>
        <taxon>Platyhelminthes</taxon>
        <taxon>Trematoda</taxon>
        <taxon>Digenea</taxon>
        <taxon>Strigeidida</taxon>
        <taxon>Schistosomatoidea</taxon>
        <taxon>Schistosomatidae</taxon>
        <taxon>Schistosoma</taxon>
    </lineage>
</organism>
<dbReference type="Pfam" id="PF15739">
    <property type="entry name" value="TSNAXIP1_N"/>
    <property type="match status" value="1"/>
</dbReference>
<dbReference type="STRING" id="6182.A0A4Z2CVV3"/>
<dbReference type="InterPro" id="IPR032755">
    <property type="entry name" value="TSNAXIP1_N"/>
</dbReference>
<proteinExistence type="predicted"/>
<evidence type="ECO:0000313" key="3">
    <source>
        <dbReference type="EMBL" id="TNN08381.1"/>
    </source>
</evidence>
<evidence type="ECO:0000313" key="4">
    <source>
        <dbReference type="Proteomes" id="UP000311919"/>
    </source>
</evidence>